<dbReference type="AlphaFoldDB" id="A0A5N6RFU2"/>
<evidence type="ECO:0000256" key="1">
    <source>
        <dbReference type="ARBA" id="ARBA00004123"/>
    </source>
</evidence>
<dbReference type="Gene3D" id="2.40.330.10">
    <property type="entry name" value="DNA-binding pseudobarrel domain"/>
    <property type="match status" value="1"/>
</dbReference>
<dbReference type="Proteomes" id="UP000327013">
    <property type="component" value="Chromosome 6"/>
</dbReference>
<evidence type="ECO:0000256" key="5">
    <source>
        <dbReference type="ARBA" id="ARBA00023242"/>
    </source>
</evidence>
<keyword evidence="2" id="KW-0805">Transcription regulation</keyword>
<dbReference type="OrthoDB" id="668173at2759"/>
<dbReference type="PANTHER" id="PTHR31541">
    <property type="entry name" value="B3 DOMAIN PLANT PROTEIN-RELATED"/>
    <property type="match status" value="1"/>
</dbReference>
<dbReference type="GO" id="GO:0005634">
    <property type="term" value="C:nucleus"/>
    <property type="evidence" value="ECO:0007669"/>
    <property type="project" value="UniProtKB-SubCell"/>
</dbReference>
<dbReference type="CDD" id="cd10017">
    <property type="entry name" value="B3_DNA"/>
    <property type="match status" value="1"/>
</dbReference>
<gene>
    <name evidence="8" type="ORF">FH972_016245</name>
</gene>
<evidence type="ECO:0000256" key="3">
    <source>
        <dbReference type="ARBA" id="ARBA00023125"/>
    </source>
</evidence>
<feature type="compositionally biased region" description="Basic and acidic residues" evidence="6">
    <location>
        <begin position="8"/>
        <end position="28"/>
    </location>
</feature>
<evidence type="ECO:0000256" key="6">
    <source>
        <dbReference type="SAM" id="MobiDB-lite"/>
    </source>
</evidence>
<feature type="region of interest" description="Disordered" evidence="6">
    <location>
        <begin position="1"/>
        <end position="30"/>
    </location>
</feature>
<evidence type="ECO:0000313" key="9">
    <source>
        <dbReference type="Proteomes" id="UP000327013"/>
    </source>
</evidence>
<dbReference type="InterPro" id="IPR005508">
    <property type="entry name" value="At2g31720-like"/>
</dbReference>
<dbReference type="PANTHER" id="PTHR31541:SF28">
    <property type="entry name" value="TF-B3 DOMAIN-CONTAINING PROTEIN"/>
    <property type="match status" value="1"/>
</dbReference>
<dbReference type="InterPro" id="IPR015300">
    <property type="entry name" value="DNA-bd_pseudobarrel_sf"/>
</dbReference>
<comment type="subcellular location">
    <subcellularLocation>
        <location evidence="1">Nucleus</location>
    </subcellularLocation>
</comment>
<evidence type="ECO:0000256" key="2">
    <source>
        <dbReference type="ARBA" id="ARBA00023015"/>
    </source>
</evidence>
<evidence type="ECO:0000313" key="8">
    <source>
        <dbReference type="EMBL" id="KAE8077709.1"/>
    </source>
</evidence>
<keyword evidence="4" id="KW-0804">Transcription</keyword>
<dbReference type="Pfam" id="PF02362">
    <property type="entry name" value="B3"/>
    <property type="match status" value="1"/>
</dbReference>
<dbReference type="InterPro" id="IPR003340">
    <property type="entry name" value="B3_DNA-bd"/>
</dbReference>
<dbReference type="GO" id="GO:0003677">
    <property type="term" value="F:DNA binding"/>
    <property type="evidence" value="ECO:0007669"/>
    <property type="project" value="UniProtKB-KW"/>
</dbReference>
<keyword evidence="5" id="KW-0539">Nucleus</keyword>
<sequence>MKNPNLRNESRDRENPWQPAREELEPRDLPPVPKLHGIIGQCSQTYEKVLTETDTKANQGRIFIGKHFVKTSLLPLLNQDENIDLNGIPVSVYNLEGVIYEMKLKLWSSKYYVLTVGWAAFCRDHPVEPKDVVKLWVFRHNEKGELCFVILFENKQK</sequence>
<proteinExistence type="predicted"/>
<dbReference type="SUPFAM" id="SSF101936">
    <property type="entry name" value="DNA-binding pseudobarrel domain"/>
    <property type="match status" value="1"/>
</dbReference>
<feature type="domain" description="TF-B3" evidence="7">
    <location>
        <begin position="47"/>
        <end position="154"/>
    </location>
</feature>
<protein>
    <recommendedName>
        <fullName evidence="7">TF-B3 domain-containing protein</fullName>
    </recommendedName>
</protein>
<keyword evidence="9" id="KW-1185">Reference proteome</keyword>
<accession>A0A5N6RFU2</accession>
<dbReference type="PROSITE" id="PS50863">
    <property type="entry name" value="B3"/>
    <property type="match status" value="1"/>
</dbReference>
<dbReference type="EMBL" id="CM017326">
    <property type="protein sequence ID" value="KAE8077709.1"/>
    <property type="molecule type" value="Genomic_DNA"/>
</dbReference>
<evidence type="ECO:0000259" key="7">
    <source>
        <dbReference type="PROSITE" id="PS50863"/>
    </source>
</evidence>
<evidence type="ECO:0000256" key="4">
    <source>
        <dbReference type="ARBA" id="ARBA00023163"/>
    </source>
</evidence>
<keyword evidence="3" id="KW-0238">DNA-binding</keyword>
<reference evidence="8 9" key="1">
    <citation type="submission" date="2019-06" db="EMBL/GenBank/DDBJ databases">
        <title>A chromosomal-level reference genome of Carpinus fangiana (Coryloideae, Betulaceae).</title>
        <authorList>
            <person name="Yang X."/>
            <person name="Wang Z."/>
            <person name="Zhang L."/>
            <person name="Hao G."/>
            <person name="Liu J."/>
            <person name="Yang Y."/>
        </authorList>
    </citation>
    <scope>NUCLEOTIDE SEQUENCE [LARGE SCALE GENOMIC DNA]</scope>
    <source>
        <strain evidence="8">Cfa_2016G</strain>
        <tissue evidence="8">Leaf</tissue>
    </source>
</reference>
<dbReference type="SMART" id="SM01019">
    <property type="entry name" value="B3"/>
    <property type="match status" value="1"/>
</dbReference>
<name>A0A5N6RFU2_9ROSI</name>
<organism evidence="8 9">
    <name type="scientific">Carpinus fangiana</name>
    <dbReference type="NCBI Taxonomy" id="176857"/>
    <lineage>
        <taxon>Eukaryota</taxon>
        <taxon>Viridiplantae</taxon>
        <taxon>Streptophyta</taxon>
        <taxon>Embryophyta</taxon>
        <taxon>Tracheophyta</taxon>
        <taxon>Spermatophyta</taxon>
        <taxon>Magnoliopsida</taxon>
        <taxon>eudicotyledons</taxon>
        <taxon>Gunneridae</taxon>
        <taxon>Pentapetalae</taxon>
        <taxon>rosids</taxon>
        <taxon>fabids</taxon>
        <taxon>Fagales</taxon>
        <taxon>Betulaceae</taxon>
        <taxon>Carpinus</taxon>
    </lineage>
</organism>